<gene>
    <name evidence="2" type="ORF">HMPREF1981_03241</name>
</gene>
<dbReference type="GO" id="GO:0009313">
    <property type="term" value="P:oligosaccharide catabolic process"/>
    <property type="evidence" value="ECO:0007669"/>
    <property type="project" value="TreeGrafter"/>
</dbReference>
<dbReference type="AlphaFoldDB" id="U2CA12"/>
<dbReference type="Pfam" id="PF00128">
    <property type="entry name" value="Alpha-amylase"/>
    <property type="match status" value="1"/>
</dbReference>
<dbReference type="HOGENOM" id="CLU_023351_0_0_10"/>
<feature type="domain" description="Glycosyl hydrolase family 13 catalytic" evidence="1">
    <location>
        <begin position="34"/>
        <end position="446"/>
    </location>
</feature>
<dbReference type="Gene3D" id="3.20.20.80">
    <property type="entry name" value="Glycosidases"/>
    <property type="match status" value="2"/>
</dbReference>
<proteinExistence type="predicted"/>
<name>U2CA12_9BACE</name>
<dbReference type="InterPro" id="IPR017853">
    <property type="entry name" value="GH"/>
</dbReference>
<dbReference type="SUPFAM" id="SSF51445">
    <property type="entry name" value="(Trans)glycosidases"/>
    <property type="match status" value="1"/>
</dbReference>
<dbReference type="InterPro" id="IPR006047">
    <property type="entry name" value="GH13_cat_dom"/>
</dbReference>
<dbReference type="PATRIC" id="fig|1321819.3.peg.2991"/>
<sequence length="588" mass="67820">MEVKPLRFAIPKKNIDTEEKNNIMDNEKKIIIYQVFTRLFGNNNNHCVRNGDIVTNGCGKMGDFTLKALGEIKKTGATHIWYTGIIEHATQTDYRRYNIRPDHPAIVKGKAGSPYAIKDYYDVDPDLVNDIPERMKEFENLVRRTHRAGLKVIIDFVPNHVSRQYHSDMQPDGTVNLGANDDPAQSFSPYNNFYYIPKAELRGQFDMTAGAAEPYREFPAKATGNNRFDATPTVNDWYETIKLNYGIDYQNGGTCHFSPTPDTWFKMLDILLFWASKKIDAFRCDMAEMVPVEFWEWAIPQVKEAYPDILFIAEVYNPAEYRNYLQRGKFDYLYDKVGLYETLRNVICGFQSATAITQCWQSLNGIEKQMLNFLENHDEQRIASDFFAGNPRKGIPGLIVSACMNTNPMMIYFGQEFGERGMDNEGFSGKDGRTTIFDYWSVDTIRRWRNGGKFDGKMLSEEHKRLYTVYRKVLTLCNEEQAIAQGLFFDLMYANINGWKFNEHRQYTFMRKFGNELLFFVVNFDSQPVDVAINIPSHAFDYLQMPQTDVCKATELLTGKEEEISLLPYKATEVSVGGYSGKILKIIF</sequence>
<dbReference type="PANTHER" id="PTHR10357">
    <property type="entry name" value="ALPHA-AMYLASE FAMILY MEMBER"/>
    <property type="match status" value="1"/>
</dbReference>
<dbReference type="Proteomes" id="UP000016496">
    <property type="component" value="Unassembled WGS sequence"/>
</dbReference>
<accession>U2CA12</accession>
<evidence type="ECO:0000313" key="3">
    <source>
        <dbReference type="Proteomes" id="UP000016496"/>
    </source>
</evidence>
<protein>
    <submittedName>
        <fullName evidence="2">Alpha amylase, catalytic domain protein</fullName>
    </submittedName>
</protein>
<evidence type="ECO:0000313" key="2">
    <source>
        <dbReference type="EMBL" id="ERI81380.1"/>
    </source>
</evidence>
<dbReference type="GO" id="GO:0004556">
    <property type="term" value="F:alpha-amylase activity"/>
    <property type="evidence" value="ECO:0007669"/>
    <property type="project" value="TreeGrafter"/>
</dbReference>
<evidence type="ECO:0000259" key="1">
    <source>
        <dbReference type="SMART" id="SM00642"/>
    </source>
</evidence>
<reference evidence="2 3" key="1">
    <citation type="submission" date="2013-08" db="EMBL/GenBank/DDBJ databases">
        <authorList>
            <person name="Weinstock G."/>
            <person name="Sodergren E."/>
            <person name="Wylie T."/>
            <person name="Fulton L."/>
            <person name="Fulton R."/>
            <person name="Fronick C."/>
            <person name="O'Laughlin M."/>
            <person name="Godfrey J."/>
            <person name="Miner T."/>
            <person name="Herter B."/>
            <person name="Appelbaum E."/>
            <person name="Cordes M."/>
            <person name="Lek S."/>
            <person name="Wollam A."/>
            <person name="Pepin K.H."/>
            <person name="Palsikar V.B."/>
            <person name="Mitreva M."/>
            <person name="Wilson R.K."/>
        </authorList>
    </citation>
    <scope>NUCLEOTIDE SEQUENCE [LARGE SCALE GENOMIC DNA]</scope>
    <source>
        <strain evidence="2 3">F0041</strain>
    </source>
</reference>
<comment type="caution">
    <text evidence="2">The sequence shown here is derived from an EMBL/GenBank/DDBJ whole genome shotgun (WGS) entry which is preliminary data.</text>
</comment>
<organism evidence="2 3">
    <name type="scientific">Bacteroides pyogenes F0041</name>
    <dbReference type="NCBI Taxonomy" id="1321819"/>
    <lineage>
        <taxon>Bacteria</taxon>
        <taxon>Pseudomonadati</taxon>
        <taxon>Bacteroidota</taxon>
        <taxon>Bacteroidia</taxon>
        <taxon>Bacteroidales</taxon>
        <taxon>Bacteroidaceae</taxon>
        <taxon>Bacteroides</taxon>
    </lineage>
</organism>
<dbReference type="CDD" id="cd11349">
    <property type="entry name" value="AmyAc_3"/>
    <property type="match status" value="1"/>
</dbReference>
<dbReference type="EMBL" id="AWSV01000163">
    <property type="protein sequence ID" value="ERI81380.1"/>
    <property type="molecule type" value="Genomic_DNA"/>
</dbReference>
<dbReference type="PANTHER" id="PTHR10357:SF205">
    <property type="entry name" value="O-GLYCOSYL HYDROLASE FAMILY 13"/>
    <property type="match status" value="1"/>
</dbReference>
<dbReference type="SMART" id="SM00642">
    <property type="entry name" value="Aamy"/>
    <property type="match status" value="1"/>
</dbReference>